<keyword evidence="1" id="KW-0812">Transmembrane</keyword>
<feature type="transmembrane region" description="Helical" evidence="1">
    <location>
        <begin position="32"/>
        <end position="50"/>
    </location>
</feature>
<keyword evidence="1" id="KW-1133">Transmembrane helix</keyword>
<name>A0A174JZG0_9FIRM</name>
<evidence type="ECO:0000313" key="3">
    <source>
        <dbReference type="Proteomes" id="UP000095709"/>
    </source>
</evidence>
<dbReference type="Proteomes" id="UP000095709">
    <property type="component" value="Unassembled WGS sequence"/>
</dbReference>
<proteinExistence type="predicted"/>
<evidence type="ECO:0000256" key="1">
    <source>
        <dbReference type="SAM" id="Phobius"/>
    </source>
</evidence>
<keyword evidence="1" id="KW-0472">Membrane</keyword>
<accession>A0A174JZG0</accession>
<organism evidence="2 3">
    <name type="scientific">Fusicatenibacter saccharivorans</name>
    <dbReference type="NCBI Taxonomy" id="1150298"/>
    <lineage>
        <taxon>Bacteria</taxon>
        <taxon>Bacillati</taxon>
        <taxon>Bacillota</taxon>
        <taxon>Clostridia</taxon>
        <taxon>Lachnospirales</taxon>
        <taxon>Lachnospiraceae</taxon>
        <taxon>Fusicatenibacter</taxon>
    </lineage>
</organism>
<dbReference type="AlphaFoldDB" id="A0A174JZG0"/>
<sequence>MRRIKRGIIKHFNCVPWLILGVQILRDGNISRWQYGMCWICVLAMIWVYAPNVPRRKSTEGATPVRISAKEKFGK</sequence>
<evidence type="ECO:0000313" key="2">
    <source>
        <dbReference type="EMBL" id="CUP05132.1"/>
    </source>
</evidence>
<gene>
    <name evidence="2" type="ORF">ERS852498_01122</name>
</gene>
<reference evidence="2 3" key="1">
    <citation type="submission" date="2015-09" db="EMBL/GenBank/DDBJ databases">
        <authorList>
            <consortium name="Pathogen Informatics"/>
        </authorList>
    </citation>
    <scope>NUCLEOTIDE SEQUENCE [LARGE SCALE GENOMIC DNA]</scope>
    <source>
        <strain evidence="2 3">2789STDY5834885</strain>
    </source>
</reference>
<dbReference type="RefSeq" id="WP_055265960.1">
    <property type="nucleotide sequence ID" value="NZ_CZAL01000005.1"/>
</dbReference>
<dbReference type="EMBL" id="CZAL01000005">
    <property type="protein sequence ID" value="CUP05132.1"/>
    <property type="molecule type" value="Genomic_DNA"/>
</dbReference>
<protein>
    <submittedName>
        <fullName evidence="2">Uncharacterized protein</fullName>
    </submittedName>
</protein>